<dbReference type="EMBL" id="JASDCQ010000001">
    <property type="protein sequence ID" value="MDN3425667.1"/>
    <property type="molecule type" value="Genomic_DNA"/>
</dbReference>
<reference evidence="1 2" key="1">
    <citation type="submission" date="2023-03" db="EMBL/GenBank/DDBJ databases">
        <authorList>
            <person name="Uniacke-Lowe S."/>
            <person name="Ross P."/>
            <person name="Hill C."/>
        </authorList>
    </citation>
    <scope>NUCLEOTIDE SEQUENCE [LARGE SCALE GENOMIC DNA]</scope>
    <source>
        <strain evidence="1 2">APC 4016</strain>
    </source>
</reference>
<protein>
    <submittedName>
        <fullName evidence="1">SGNH/GDSL hydrolase family protein</fullName>
    </submittedName>
</protein>
<organism evidence="1 2">
    <name type="scientific">Planococcus notacanthi</name>
    <dbReference type="NCBI Taxonomy" id="3035188"/>
    <lineage>
        <taxon>Bacteria</taxon>
        <taxon>Bacillati</taxon>
        <taxon>Bacillota</taxon>
        <taxon>Bacilli</taxon>
        <taxon>Bacillales</taxon>
        <taxon>Caryophanaceae</taxon>
        <taxon>Planococcus</taxon>
    </lineage>
</organism>
<evidence type="ECO:0000313" key="1">
    <source>
        <dbReference type="EMBL" id="MDN3425667.1"/>
    </source>
</evidence>
<dbReference type="Gene3D" id="3.40.50.1110">
    <property type="entry name" value="SGNH hydrolase"/>
    <property type="match status" value="1"/>
</dbReference>
<keyword evidence="2" id="KW-1185">Reference proteome</keyword>
<dbReference type="GO" id="GO:0016787">
    <property type="term" value="F:hydrolase activity"/>
    <property type="evidence" value="ECO:0007669"/>
    <property type="project" value="UniProtKB-KW"/>
</dbReference>
<dbReference type="RefSeq" id="WP_290214007.1">
    <property type="nucleotide sequence ID" value="NZ_JASDCQ010000001.1"/>
</dbReference>
<dbReference type="InterPro" id="IPR036514">
    <property type="entry name" value="SGNH_hydro_sf"/>
</dbReference>
<dbReference type="SUPFAM" id="SSF52266">
    <property type="entry name" value="SGNH hydrolase"/>
    <property type="match status" value="1"/>
</dbReference>
<keyword evidence="1" id="KW-0378">Hydrolase</keyword>
<dbReference type="CDD" id="cd00229">
    <property type="entry name" value="SGNH_hydrolase"/>
    <property type="match status" value="1"/>
</dbReference>
<evidence type="ECO:0000313" key="2">
    <source>
        <dbReference type="Proteomes" id="UP001225873"/>
    </source>
</evidence>
<accession>A0ABT7ZG65</accession>
<proteinExistence type="predicted"/>
<dbReference type="Proteomes" id="UP001225873">
    <property type="component" value="Unassembled WGS sequence"/>
</dbReference>
<comment type="caution">
    <text evidence="1">The sequence shown here is derived from an EMBL/GenBank/DDBJ whole genome shotgun (WGS) entry which is preliminary data.</text>
</comment>
<name>A0ABT7ZG65_9BACL</name>
<gene>
    <name evidence="1" type="ORF">QMA01_00070</name>
</gene>
<sequence length="264" mass="29310">MKLYKIGAVLAVIICVIALVFSYLTWQNKLENVLEQPEEAVAQTSEKKETTQKKKPVSDISVNVKDLSANADKEVQDLLIERSDEGETVQLLIAGSAALDSGTPGYAERLKRSLETSYEDFIEVDILPLTGTSEALIGGKVDLSAGYDIVLLEPMTLMNNDRIAIEQEREHIGEFKDAVTAEVEDAIVVLHPPQPIYGAGYYLAQVSALEEFAAIYDYAYIDHWSAWPDTDDDKLKDFLTEDGLPNDKGAELWAEELEAYFIAE</sequence>